<feature type="DNA-binding region" description="NDT80" evidence="2">
    <location>
        <begin position="27"/>
        <end position="304"/>
    </location>
</feature>
<accession>A0A194VWK2</accession>
<dbReference type="InterPro" id="IPR008967">
    <property type="entry name" value="p53-like_TF_DNA-bd_sf"/>
</dbReference>
<feature type="compositionally biased region" description="Gly residues" evidence="3">
    <location>
        <begin position="311"/>
        <end position="322"/>
    </location>
</feature>
<dbReference type="GO" id="GO:0045944">
    <property type="term" value="P:positive regulation of transcription by RNA polymerase II"/>
    <property type="evidence" value="ECO:0007669"/>
    <property type="project" value="TreeGrafter"/>
</dbReference>
<gene>
    <name evidence="5" type="ORF">VM1G_03847</name>
</gene>
<dbReference type="GO" id="GO:0051321">
    <property type="term" value="P:meiotic cell cycle"/>
    <property type="evidence" value="ECO:0007669"/>
    <property type="project" value="TreeGrafter"/>
</dbReference>
<dbReference type="SUPFAM" id="SSF49417">
    <property type="entry name" value="p53-like transcription factors"/>
    <property type="match status" value="1"/>
</dbReference>
<dbReference type="AlphaFoldDB" id="A0A194VWK2"/>
<keyword evidence="6" id="KW-1185">Reference proteome</keyword>
<evidence type="ECO:0000256" key="1">
    <source>
        <dbReference type="ARBA" id="ARBA00023125"/>
    </source>
</evidence>
<evidence type="ECO:0000313" key="5">
    <source>
        <dbReference type="EMBL" id="KUI68594.1"/>
    </source>
</evidence>
<feature type="domain" description="NDT80" evidence="4">
    <location>
        <begin position="27"/>
        <end position="304"/>
    </location>
</feature>
<reference evidence="5" key="1">
    <citation type="submission" date="2014-12" db="EMBL/GenBank/DDBJ databases">
        <title>Genome Sequence of Valsa Canker Pathogens Uncovers a Specific Adaption of Colonization on Woody Bark.</title>
        <authorList>
            <person name="Yin Z."/>
            <person name="Liu H."/>
            <person name="Gao X."/>
            <person name="Li Z."/>
            <person name="Song N."/>
            <person name="Ke X."/>
            <person name="Dai Q."/>
            <person name="Wu Y."/>
            <person name="Sun Y."/>
            <person name="Xu J.-R."/>
            <person name="Kang Z.K."/>
            <person name="Wang L."/>
            <person name="Huang L."/>
        </authorList>
    </citation>
    <scope>NUCLEOTIDE SEQUENCE [LARGE SCALE GENOMIC DNA]</scope>
    <source>
        <strain evidence="5">03-8</strain>
    </source>
</reference>
<dbReference type="InterPro" id="IPR024061">
    <property type="entry name" value="NDT80_DNA-bd_dom"/>
</dbReference>
<evidence type="ECO:0000256" key="3">
    <source>
        <dbReference type="SAM" id="MobiDB-lite"/>
    </source>
</evidence>
<dbReference type="PANTHER" id="PTHR35144">
    <property type="entry name" value="MEIOSIS-SPECIFIC TRANSCRIPTION FACTOR NDT80"/>
    <property type="match status" value="1"/>
</dbReference>
<keyword evidence="1 2" id="KW-0238">DNA-binding</keyword>
<dbReference type="Pfam" id="PF05224">
    <property type="entry name" value="NDT80_PhoG"/>
    <property type="match status" value="1"/>
</dbReference>
<dbReference type="InterPro" id="IPR052605">
    <property type="entry name" value="Fungal_trans_regulator"/>
</dbReference>
<dbReference type="EMBL" id="CM003101">
    <property type="protein sequence ID" value="KUI68594.1"/>
    <property type="molecule type" value="Genomic_DNA"/>
</dbReference>
<dbReference type="OrthoDB" id="2288358at2759"/>
<evidence type="ECO:0000256" key="2">
    <source>
        <dbReference type="PROSITE-ProRule" id="PRU00850"/>
    </source>
</evidence>
<name>A0A194VWK2_CYTMA</name>
<dbReference type="Gene3D" id="2.60.40.1390">
    <property type="entry name" value="NDT80 DNA-binding domain"/>
    <property type="match status" value="1"/>
</dbReference>
<dbReference type="PROSITE" id="PS51517">
    <property type="entry name" value="NDT80"/>
    <property type="match status" value="1"/>
</dbReference>
<evidence type="ECO:0000259" key="4">
    <source>
        <dbReference type="PROSITE" id="PS51517"/>
    </source>
</evidence>
<dbReference type="GO" id="GO:0003700">
    <property type="term" value="F:DNA-binding transcription factor activity"/>
    <property type="evidence" value="ECO:0007669"/>
    <property type="project" value="UniProtKB-UniRule"/>
</dbReference>
<dbReference type="PANTHER" id="PTHR35144:SF2">
    <property type="entry name" value="MEIOSIS-SPECIFIC TRANSCRIPTION FACTOR NDT80"/>
    <property type="match status" value="1"/>
</dbReference>
<dbReference type="Proteomes" id="UP000078559">
    <property type="component" value="Chromosome 4"/>
</dbReference>
<protein>
    <submittedName>
        <fullName evidence="5">Meiosis-specific transcription factor NDT80</fullName>
    </submittedName>
</protein>
<sequence>MTRAEVHLKSYSRRVVIKSNTFLSAQQDFAPSPSCPGLEYLDLPSHSDMRMDSAYSSKQQQNIPPLQGMTMHGVLYYSDAPNNQVKPEINGTIDKGFFLAENEWTCYRRNYFSCICSFHMPPASHPQATLNFTPSGSSQVYQVAGWAMCISAVVSENDAHTIELVQHTPKRDKGPIAAPDKIRLNPKPPQTAHHPLGHYAQPDMGLGGSSRAYEQSMYGQPMQHASLHASLPTEHTFERIQFKQATANNGKRRAAQQYYHLVVELYADVGPQGQGSDQWLKVAHRKSAKMIVRGRSPGHYQSERRASTSSGPGGSAGGMSGYNGPGSSMLGGSYAGPGANMLGGGYGDAYDTRATGHYRTHTDAIPMEPILSSEESKGIQEPEGYKYYPTAIIEPHHDTRQPVEMFHHSSRPQDNSLRNFGSGFDLTSKYFPGPLFSERPGGCGRFEGKSSSSGYYPTMIPPPIGLN</sequence>
<evidence type="ECO:0000313" key="6">
    <source>
        <dbReference type="Proteomes" id="UP000078559"/>
    </source>
</evidence>
<dbReference type="GO" id="GO:0000228">
    <property type="term" value="C:nuclear chromosome"/>
    <property type="evidence" value="ECO:0007669"/>
    <property type="project" value="TreeGrafter"/>
</dbReference>
<organism evidence="5 6">
    <name type="scientific">Cytospora mali</name>
    <name type="common">Apple Valsa canker fungus</name>
    <name type="synonym">Valsa mali</name>
    <dbReference type="NCBI Taxonomy" id="578113"/>
    <lineage>
        <taxon>Eukaryota</taxon>
        <taxon>Fungi</taxon>
        <taxon>Dikarya</taxon>
        <taxon>Ascomycota</taxon>
        <taxon>Pezizomycotina</taxon>
        <taxon>Sordariomycetes</taxon>
        <taxon>Sordariomycetidae</taxon>
        <taxon>Diaporthales</taxon>
        <taxon>Cytosporaceae</taxon>
        <taxon>Cytospora</taxon>
    </lineage>
</organism>
<feature type="region of interest" description="Disordered" evidence="3">
    <location>
        <begin position="290"/>
        <end position="322"/>
    </location>
</feature>
<proteinExistence type="predicted"/>
<dbReference type="SMR" id="A0A194VWK2"/>
<dbReference type="InterPro" id="IPR037141">
    <property type="entry name" value="NDT80_DNA-bd_dom_sf"/>
</dbReference>
<dbReference type="GO" id="GO:0003677">
    <property type="term" value="F:DNA binding"/>
    <property type="evidence" value="ECO:0007669"/>
    <property type="project" value="UniProtKB-KW"/>
</dbReference>